<sequence length="175" mass="19994">MASCRRGWLREKGCDISPASFPLQKWRWEEGIGLVESMAGVFRDIQTIISRVFSRGVLRNEICWDDGRRLTGSPVVFEKIPRKWRLQEIESRTCCSFSQSKMGFRLVEADGQSFLGVFRRRSGWDDAETWDLILTIYVKGNVYCRRCIGGLSLVFEICFNLLSVAVPGSVDKARA</sequence>
<dbReference type="VEuPathDB" id="FungiDB:HCDG_05294"/>
<dbReference type="OMA" id="RNEICWD"/>
<evidence type="ECO:0000313" key="2">
    <source>
        <dbReference type="Proteomes" id="UP000002624"/>
    </source>
</evidence>
<dbReference type="HOGENOM" id="CLU_131026_0_0_1"/>
<dbReference type="Proteomes" id="UP000002624">
    <property type="component" value="Unassembled WGS sequence"/>
</dbReference>
<protein>
    <submittedName>
        <fullName evidence="1">Uncharacterized protein</fullName>
    </submittedName>
</protein>
<dbReference type="EMBL" id="GG692425">
    <property type="protein sequence ID" value="EER40705.1"/>
    <property type="molecule type" value="Genomic_DNA"/>
</dbReference>
<organism evidence="1 2">
    <name type="scientific">Ajellomyces capsulatus (strain H143)</name>
    <name type="common">Darling's disease fungus</name>
    <name type="synonym">Histoplasma capsulatum</name>
    <dbReference type="NCBI Taxonomy" id="544712"/>
    <lineage>
        <taxon>Eukaryota</taxon>
        <taxon>Fungi</taxon>
        <taxon>Dikarya</taxon>
        <taxon>Ascomycota</taxon>
        <taxon>Pezizomycotina</taxon>
        <taxon>Eurotiomycetes</taxon>
        <taxon>Eurotiomycetidae</taxon>
        <taxon>Onygenales</taxon>
        <taxon>Ajellomycetaceae</taxon>
        <taxon>Histoplasma</taxon>
    </lineage>
</organism>
<reference evidence="2" key="1">
    <citation type="submission" date="2009-05" db="EMBL/GenBank/DDBJ databases">
        <title>The genome sequence of Ajellomyces capsulatus strain H143.</title>
        <authorList>
            <person name="Champion M."/>
            <person name="Cuomo C.A."/>
            <person name="Ma L.-J."/>
            <person name="Henn M.R."/>
            <person name="Sil A."/>
            <person name="Goldman B."/>
            <person name="Young S.K."/>
            <person name="Kodira C.D."/>
            <person name="Zeng Q."/>
            <person name="Koehrsen M."/>
            <person name="Alvarado L."/>
            <person name="Berlin A.M."/>
            <person name="Borenstein D."/>
            <person name="Chen Z."/>
            <person name="Engels R."/>
            <person name="Freedman E."/>
            <person name="Gellesch M."/>
            <person name="Goldberg J."/>
            <person name="Griggs A."/>
            <person name="Gujja S."/>
            <person name="Heiman D.I."/>
            <person name="Hepburn T.A."/>
            <person name="Howarth C."/>
            <person name="Jen D."/>
            <person name="Larson L."/>
            <person name="Lewis B."/>
            <person name="Mehta T."/>
            <person name="Park D."/>
            <person name="Pearson M."/>
            <person name="Roberts A."/>
            <person name="Saif S."/>
            <person name="Shea T.D."/>
            <person name="Shenoy N."/>
            <person name="Sisk P."/>
            <person name="Stolte C."/>
            <person name="Sykes S."/>
            <person name="Walk T."/>
            <person name="White J."/>
            <person name="Yandava C."/>
            <person name="Klein B."/>
            <person name="McEwen J.G."/>
            <person name="Puccia R."/>
            <person name="Goldman G.H."/>
            <person name="Felipe M.S."/>
            <person name="Nino-Vega G."/>
            <person name="San-Blas G."/>
            <person name="Taylor J.W."/>
            <person name="Mendoza L."/>
            <person name="Galagan J.E."/>
            <person name="Nusbaum C."/>
            <person name="Birren B.W."/>
        </authorList>
    </citation>
    <scope>NUCLEOTIDE SEQUENCE [LARGE SCALE GENOMIC DNA]</scope>
    <source>
        <strain evidence="2">H143</strain>
    </source>
</reference>
<name>C6HFV4_AJECH</name>
<evidence type="ECO:0000313" key="1">
    <source>
        <dbReference type="EMBL" id="EER40705.1"/>
    </source>
</evidence>
<accession>C6HFV4</accession>
<proteinExistence type="predicted"/>
<dbReference type="AlphaFoldDB" id="C6HFV4"/>
<gene>
    <name evidence="1" type="ORF">HCDG_05294</name>
</gene>